<sequence length="31" mass="3459">MNTEEGNGFDRGGWRGCCGYYATANYDGHQQ</sequence>
<name>A0A8B6M8V7_METTU</name>
<protein>
    <submittedName>
        <fullName evidence="1">Uncharacterized protein</fullName>
    </submittedName>
</protein>
<proteinExistence type="predicted"/>
<comment type="caution">
    <text evidence="1">The sequence shown here is derived from an EMBL/GenBank/DDBJ whole genome shotgun (WGS) entry which is preliminary data.</text>
</comment>
<evidence type="ECO:0000313" key="1">
    <source>
        <dbReference type="EMBL" id="VTZ51248.1"/>
    </source>
</evidence>
<accession>A0A8B6M8V7</accession>
<reference evidence="1 2" key="1">
    <citation type="submission" date="2019-05" db="EMBL/GenBank/DDBJ databases">
        <authorList>
            <person name="Farhan Ul Haque M."/>
        </authorList>
    </citation>
    <scope>NUCLEOTIDE SEQUENCE [LARGE SCALE GENOMIC DNA]</scope>
    <source>
        <strain evidence="1">2</strain>
    </source>
</reference>
<dbReference type="EMBL" id="CABFMQ020000092">
    <property type="protein sequence ID" value="VTZ51248.1"/>
    <property type="molecule type" value="Genomic_DNA"/>
</dbReference>
<dbReference type="Proteomes" id="UP000485880">
    <property type="component" value="Unassembled WGS sequence"/>
</dbReference>
<keyword evidence="2" id="KW-1185">Reference proteome</keyword>
<gene>
    <name evidence="1" type="ORF">MPC4_340004</name>
</gene>
<evidence type="ECO:0000313" key="2">
    <source>
        <dbReference type="Proteomes" id="UP000485880"/>
    </source>
</evidence>
<dbReference type="AlphaFoldDB" id="A0A8B6M8V7"/>
<organism evidence="1 2">
    <name type="scientific">Methylocella tundrae</name>
    <dbReference type="NCBI Taxonomy" id="227605"/>
    <lineage>
        <taxon>Bacteria</taxon>
        <taxon>Pseudomonadati</taxon>
        <taxon>Pseudomonadota</taxon>
        <taxon>Alphaproteobacteria</taxon>
        <taxon>Hyphomicrobiales</taxon>
        <taxon>Beijerinckiaceae</taxon>
        <taxon>Methylocella</taxon>
    </lineage>
</organism>